<keyword evidence="4" id="KW-1185">Reference proteome</keyword>
<dbReference type="Proteomes" id="UP000198972">
    <property type="component" value="Unassembled WGS sequence"/>
</dbReference>
<feature type="domain" description="AP2-like integrase N-terminal" evidence="2">
    <location>
        <begin position="11"/>
        <end position="43"/>
    </location>
</feature>
<dbReference type="Pfam" id="PF14657">
    <property type="entry name" value="Arm-DNA-bind_4"/>
    <property type="match status" value="1"/>
</dbReference>
<feature type="region of interest" description="Disordered" evidence="1">
    <location>
        <begin position="22"/>
        <end position="46"/>
    </location>
</feature>
<feature type="compositionally biased region" description="Basic and acidic residues" evidence="1">
    <location>
        <begin position="37"/>
        <end position="46"/>
    </location>
</feature>
<keyword evidence="3" id="KW-0238">DNA-binding</keyword>
<protein>
    <submittedName>
        <fullName evidence="3">AP2-like DNA-binding integrase domain-containing protein</fullName>
    </submittedName>
</protein>
<evidence type="ECO:0000256" key="1">
    <source>
        <dbReference type="SAM" id="MobiDB-lite"/>
    </source>
</evidence>
<organism evidence="3 4">
    <name type="scientific">Fontibacillus panacisegetis</name>
    <dbReference type="NCBI Taxonomy" id="670482"/>
    <lineage>
        <taxon>Bacteria</taxon>
        <taxon>Bacillati</taxon>
        <taxon>Bacillota</taxon>
        <taxon>Bacilli</taxon>
        <taxon>Bacillales</taxon>
        <taxon>Paenibacillaceae</taxon>
        <taxon>Fontibacillus</taxon>
    </lineage>
</organism>
<sequence>MQGYFRKRGTTWSFSVEIGRDPVTGKRKQKTVSGFKTKKEAQARPG</sequence>
<name>A0A1G7NHS0_9BACL</name>
<proteinExistence type="predicted"/>
<evidence type="ECO:0000259" key="2">
    <source>
        <dbReference type="Pfam" id="PF14657"/>
    </source>
</evidence>
<accession>A0A1G7NHS0</accession>
<dbReference type="AlphaFoldDB" id="A0A1G7NHS0"/>
<gene>
    <name evidence="3" type="ORF">SAMN04488542_1165</name>
</gene>
<evidence type="ECO:0000313" key="3">
    <source>
        <dbReference type="EMBL" id="SDF73624.1"/>
    </source>
</evidence>
<dbReference type="EMBL" id="FNBG01000016">
    <property type="protein sequence ID" value="SDF73624.1"/>
    <property type="molecule type" value="Genomic_DNA"/>
</dbReference>
<reference evidence="3 4" key="1">
    <citation type="submission" date="2016-10" db="EMBL/GenBank/DDBJ databases">
        <authorList>
            <person name="de Groot N.N."/>
        </authorList>
    </citation>
    <scope>NUCLEOTIDE SEQUENCE [LARGE SCALE GENOMIC DNA]</scope>
    <source>
        <strain evidence="3 4">DSM 28129</strain>
    </source>
</reference>
<evidence type="ECO:0000313" key="4">
    <source>
        <dbReference type="Proteomes" id="UP000198972"/>
    </source>
</evidence>
<dbReference type="InterPro" id="IPR028259">
    <property type="entry name" value="AP2-like_int_N"/>
</dbReference>
<dbReference type="GO" id="GO:0003677">
    <property type="term" value="F:DNA binding"/>
    <property type="evidence" value="ECO:0007669"/>
    <property type="project" value="UniProtKB-KW"/>
</dbReference>